<evidence type="ECO:0000256" key="1">
    <source>
        <dbReference type="ARBA" id="ARBA00006921"/>
    </source>
</evidence>
<proteinExistence type="inferred from homology"/>
<protein>
    <recommendedName>
        <fullName evidence="9">Copper transport protein</fullName>
    </recommendedName>
</protein>
<keyword evidence="6 9" id="KW-0187">Copper transport</keyword>
<comment type="similarity">
    <text evidence="2">Belongs to the UDP-glycosyltransferase family.</text>
</comment>
<feature type="transmembrane region" description="Helical" evidence="9">
    <location>
        <begin position="265"/>
        <end position="284"/>
    </location>
</feature>
<keyword evidence="5 9" id="KW-0812">Transmembrane</keyword>
<evidence type="ECO:0000256" key="7">
    <source>
        <dbReference type="ARBA" id="ARBA00022989"/>
    </source>
</evidence>
<sequence length="308" mass="34130">MVIRPDLIIGEDSGNSGQLLTDLQERTKGKGLIVSWAPQEKVLTHRAVSGFLTHAGWNSILESTHAGVPVICYPVIADQQVNSRFVSEVWRVALDIKDRCERRVVEKMVRDLMEVKRDEIMKVMDGVAEQARKSVEEGGSSNRNLELLVEDIRAFLPSQLTKSLVGMDMPMSNNSMNSMNMQMSFYWGKDVTVLFSGWPESNKGMYVLALFFVLFLGAAVEILAMLPAAFKPGTTKPIHGAVIQTGVHVVRMCFAYMVMLSVMSYNVGIFIAAILGHGVGFFVVKFRGLATETGQHEDLPRNGVAFKI</sequence>
<dbReference type="GO" id="GO:0080044">
    <property type="term" value="F:quercetin 7-O-glucosyltransferase activity"/>
    <property type="evidence" value="ECO:0007669"/>
    <property type="project" value="TreeGrafter"/>
</dbReference>
<keyword evidence="8 9" id="KW-0472">Membrane</keyword>
<keyword evidence="7 9" id="KW-1133">Transmembrane helix</keyword>
<dbReference type="Gene3D" id="3.40.50.2000">
    <property type="entry name" value="Glycogen Phosphorylase B"/>
    <property type="match status" value="2"/>
</dbReference>
<keyword evidence="9" id="KW-0186">Copper</keyword>
<comment type="caution">
    <text evidence="10">The sequence shown here is derived from an EMBL/GenBank/DDBJ whole genome shotgun (WGS) entry which is preliminary data.</text>
</comment>
<keyword evidence="11" id="KW-1185">Reference proteome</keyword>
<dbReference type="GO" id="GO:0016020">
    <property type="term" value="C:membrane"/>
    <property type="evidence" value="ECO:0007669"/>
    <property type="project" value="UniProtKB-SubCell"/>
</dbReference>
<dbReference type="PANTHER" id="PTHR11926">
    <property type="entry name" value="GLUCOSYL/GLUCURONOSYL TRANSFERASES"/>
    <property type="match status" value="1"/>
</dbReference>
<evidence type="ECO:0000256" key="3">
    <source>
        <dbReference type="ARBA" id="ARBA00022676"/>
    </source>
</evidence>
<dbReference type="EMBL" id="VEPZ02001332">
    <property type="protein sequence ID" value="KAE8678556.1"/>
    <property type="molecule type" value="Genomic_DNA"/>
</dbReference>
<evidence type="ECO:0000313" key="10">
    <source>
        <dbReference type="EMBL" id="KAE8678556.1"/>
    </source>
</evidence>
<dbReference type="GO" id="GO:0005375">
    <property type="term" value="F:copper ion transmembrane transporter activity"/>
    <property type="evidence" value="ECO:0007669"/>
    <property type="project" value="UniProtKB-UniRule"/>
</dbReference>
<evidence type="ECO:0000256" key="2">
    <source>
        <dbReference type="ARBA" id="ARBA00009995"/>
    </source>
</evidence>
<keyword evidence="9" id="KW-0406">Ion transport</keyword>
<evidence type="ECO:0000256" key="4">
    <source>
        <dbReference type="ARBA" id="ARBA00022679"/>
    </source>
</evidence>
<dbReference type="AlphaFoldDB" id="A0A6A2YFZ7"/>
<comment type="subcellular location">
    <subcellularLocation>
        <location evidence="9">Membrane</location>
        <topology evidence="9">Multi-pass membrane protein</topology>
    </subcellularLocation>
</comment>
<dbReference type="InterPro" id="IPR002213">
    <property type="entry name" value="UDP_glucos_trans"/>
</dbReference>
<evidence type="ECO:0000256" key="6">
    <source>
        <dbReference type="ARBA" id="ARBA00022796"/>
    </source>
</evidence>
<evidence type="ECO:0000313" key="11">
    <source>
        <dbReference type="Proteomes" id="UP000436088"/>
    </source>
</evidence>
<evidence type="ECO:0000256" key="9">
    <source>
        <dbReference type="RuleBase" id="RU367022"/>
    </source>
</evidence>
<keyword evidence="4" id="KW-0808">Transferase</keyword>
<comment type="similarity">
    <text evidence="1 9">Belongs to the copper transporter (Ctr) (TC 1.A.56) family. SLC31A subfamily.</text>
</comment>
<dbReference type="Pfam" id="PF04145">
    <property type="entry name" value="Ctr"/>
    <property type="match status" value="2"/>
</dbReference>
<reference evidence="10" key="1">
    <citation type="submission" date="2019-09" db="EMBL/GenBank/DDBJ databases">
        <title>Draft genome information of white flower Hibiscus syriacus.</title>
        <authorList>
            <person name="Kim Y.-M."/>
        </authorList>
    </citation>
    <scope>NUCLEOTIDE SEQUENCE [LARGE SCALE GENOMIC DNA]</scope>
    <source>
        <strain evidence="10">YM2019G1</strain>
    </source>
</reference>
<feature type="transmembrane region" description="Helical" evidence="9">
    <location>
        <begin position="205"/>
        <end position="226"/>
    </location>
</feature>
<organism evidence="10 11">
    <name type="scientific">Hibiscus syriacus</name>
    <name type="common">Rose of Sharon</name>
    <dbReference type="NCBI Taxonomy" id="106335"/>
    <lineage>
        <taxon>Eukaryota</taxon>
        <taxon>Viridiplantae</taxon>
        <taxon>Streptophyta</taxon>
        <taxon>Embryophyta</taxon>
        <taxon>Tracheophyta</taxon>
        <taxon>Spermatophyta</taxon>
        <taxon>Magnoliopsida</taxon>
        <taxon>eudicotyledons</taxon>
        <taxon>Gunneridae</taxon>
        <taxon>Pentapetalae</taxon>
        <taxon>rosids</taxon>
        <taxon>malvids</taxon>
        <taxon>Malvales</taxon>
        <taxon>Malvaceae</taxon>
        <taxon>Malvoideae</taxon>
        <taxon>Hibiscus</taxon>
    </lineage>
</organism>
<accession>A0A6A2YFZ7</accession>
<dbReference type="PANTHER" id="PTHR11926:SF1392">
    <property type="entry name" value="GLYCOSYLTRANSFERASE"/>
    <property type="match status" value="1"/>
</dbReference>
<dbReference type="Pfam" id="PF00201">
    <property type="entry name" value="UDPGT"/>
    <property type="match status" value="1"/>
</dbReference>
<evidence type="ECO:0000256" key="5">
    <source>
        <dbReference type="ARBA" id="ARBA00022692"/>
    </source>
</evidence>
<dbReference type="CDD" id="cd03784">
    <property type="entry name" value="GT1_Gtf-like"/>
    <property type="match status" value="1"/>
</dbReference>
<evidence type="ECO:0000256" key="8">
    <source>
        <dbReference type="ARBA" id="ARBA00023136"/>
    </source>
</evidence>
<keyword evidence="3" id="KW-0328">Glycosyltransferase</keyword>
<dbReference type="Proteomes" id="UP000436088">
    <property type="component" value="Unassembled WGS sequence"/>
</dbReference>
<keyword evidence="9" id="KW-0813">Transport</keyword>
<dbReference type="InterPro" id="IPR007274">
    <property type="entry name" value="Cop_transporter"/>
</dbReference>
<name>A0A6A2YFZ7_HIBSY</name>
<gene>
    <name evidence="10" type="ORF">F3Y22_tig00111403pilonHSYRG00034</name>
</gene>
<dbReference type="GO" id="GO:0080043">
    <property type="term" value="F:quercetin 3-O-glucosyltransferase activity"/>
    <property type="evidence" value="ECO:0007669"/>
    <property type="project" value="TreeGrafter"/>
</dbReference>
<dbReference type="SUPFAM" id="SSF53756">
    <property type="entry name" value="UDP-Glycosyltransferase/glycogen phosphorylase"/>
    <property type="match status" value="1"/>
</dbReference>